<organism evidence="1 2">
    <name type="scientific">Desulfomicrobium orale DSM 12838</name>
    <dbReference type="NCBI Taxonomy" id="888061"/>
    <lineage>
        <taxon>Bacteria</taxon>
        <taxon>Pseudomonadati</taxon>
        <taxon>Thermodesulfobacteriota</taxon>
        <taxon>Desulfovibrionia</taxon>
        <taxon>Desulfovibrionales</taxon>
        <taxon>Desulfomicrobiaceae</taxon>
        <taxon>Desulfomicrobium</taxon>
    </lineage>
</organism>
<dbReference type="STRING" id="888061.AXF15_12980"/>
<evidence type="ECO:0000313" key="1">
    <source>
        <dbReference type="EMBL" id="AMD93920.1"/>
    </source>
</evidence>
<dbReference type="RefSeq" id="WP_066608393.1">
    <property type="nucleotide sequence ID" value="NZ_CP014230.1"/>
</dbReference>
<dbReference type="InterPro" id="IPR051404">
    <property type="entry name" value="TA_system_antitoxin"/>
</dbReference>
<dbReference type="OrthoDB" id="9807959at2"/>
<proteinExistence type="predicted"/>
<keyword evidence="2" id="KW-1185">Reference proteome</keyword>
<dbReference type="SUPFAM" id="SSF143100">
    <property type="entry name" value="TTHA1013/TTHA0281-like"/>
    <property type="match status" value="1"/>
</dbReference>
<dbReference type="Proteomes" id="UP000063964">
    <property type="component" value="Chromosome"/>
</dbReference>
<dbReference type="PANTHER" id="PTHR34504">
    <property type="entry name" value="ANTITOXIN HICB"/>
    <property type="match status" value="1"/>
</dbReference>
<dbReference type="EMBL" id="CP014230">
    <property type="protein sequence ID" value="AMD93920.1"/>
    <property type="molecule type" value="Genomic_DNA"/>
</dbReference>
<reference evidence="2" key="1">
    <citation type="submission" date="2016-02" db="EMBL/GenBank/DDBJ databases">
        <authorList>
            <person name="Holder M.E."/>
            <person name="Ajami N.J."/>
            <person name="Petrosino J.F."/>
        </authorList>
    </citation>
    <scope>NUCLEOTIDE SEQUENCE [LARGE SCALE GENOMIC DNA]</scope>
    <source>
        <strain evidence="2">DSM 12838</strain>
    </source>
</reference>
<evidence type="ECO:0000313" key="2">
    <source>
        <dbReference type="Proteomes" id="UP000063964"/>
    </source>
</evidence>
<dbReference type="SUPFAM" id="SSF47413">
    <property type="entry name" value="lambda repressor-like DNA-binding domains"/>
    <property type="match status" value="1"/>
</dbReference>
<protein>
    <submittedName>
        <fullName evidence="1">Uncharacterized protein</fullName>
    </submittedName>
</protein>
<dbReference type="PANTHER" id="PTHR34504:SF4">
    <property type="entry name" value="ANTITOXIN HICB"/>
    <property type="match status" value="1"/>
</dbReference>
<name>A0A109W6N5_9BACT</name>
<dbReference type="AlphaFoldDB" id="A0A109W6N5"/>
<dbReference type="InterPro" id="IPR010982">
    <property type="entry name" value="Lambda_DNA-bd_dom_sf"/>
</dbReference>
<dbReference type="InterPro" id="IPR035069">
    <property type="entry name" value="TTHA1013/TTHA0281-like"/>
</dbReference>
<accession>A0A109W6N5</accession>
<sequence>MRFLYPYTVEAQENGGYFVQFVDLEEAFTDGATLEEAAFNASEVLTGVLSFRLEKNDVIPSPSPADGLPVAAPRASVQSAILLREARGERQLSDLARALETSWAAAQRLESPSHWPSLKQLDRAATVLGKRLVLSFE</sequence>
<gene>
    <name evidence="1" type="ORF">AXF15_12980</name>
</gene>
<dbReference type="KEGG" id="doa:AXF15_12980"/>
<dbReference type="GO" id="GO:0003677">
    <property type="term" value="F:DNA binding"/>
    <property type="evidence" value="ECO:0007669"/>
    <property type="project" value="InterPro"/>
</dbReference>
<dbReference type="Gene3D" id="3.30.160.250">
    <property type="match status" value="1"/>
</dbReference>